<keyword evidence="3" id="KW-1185">Reference proteome</keyword>
<dbReference type="AlphaFoldDB" id="A0AAD7EJG8"/>
<accession>A0AAD7EJG8</accession>
<feature type="region of interest" description="Disordered" evidence="1">
    <location>
        <begin position="73"/>
        <end position="150"/>
    </location>
</feature>
<comment type="caution">
    <text evidence="2">The sequence shown here is derived from an EMBL/GenBank/DDBJ whole genome shotgun (WGS) entry which is preliminary data.</text>
</comment>
<name>A0AAD7EJG8_9AGAR</name>
<evidence type="ECO:0000256" key="1">
    <source>
        <dbReference type="SAM" id="MobiDB-lite"/>
    </source>
</evidence>
<reference evidence="2" key="1">
    <citation type="submission" date="2023-03" db="EMBL/GenBank/DDBJ databases">
        <title>Massive genome expansion in bonnet fungi (Mycena s.s.) driven by repeated elements and novel gene families across ecological guilds.</title>
        <authorList>
            <consortium name="Lawrence Berkeley National Laboratory"/>
            <person name="Harder C.B."/>
            <person name="Miyauchi S."/>
            <person name="Viragh M."/>
            <person name="Kuo A."/>
            <person name="Thoen E."/>
            <person name="Andreopoulos B."/>
            <person name="Lu D."/>
            <person name="Skrede I."/>
            <person name="Drula E."/>
            <person name="Henrissat B."/>
            <person name="Morin E."/>
            <person name="Kohler A."/>
            <person name="Barry K."/>
            <person name="LaButti K."/>
            <person name="Morin E."/>
            <person name="Salamov A."/>
            <person name="Lipzen A."/>
            <person name="Mereny Z."/>
            <person name="Hegedus B."/>
            <person name="Baldrian P."/>
            <person name="Stursova M."/>
            <person name="Weitz H."/>
            <person name="Taylor A."/>
            <person name="Grigoriev I.V."/>
            <person name="Nagy L.G."/>
            <person name="Martin F."/>
            <person name="Kauserud H."/>
        </authorList>
    </citation>
    <scope>NUCLEOTIDE SEQUENCE</scope>
    <source>
        <strain evidence="2">CBHHK002</strain>
    </source>
</reference>
<feature type="compositionally biased region" description="Low complexity" evidence="1">
    <location>
        <begin position="134"/>
        <end position="146"/>
    </location>
</feature>
<gene>
    <name evidence="2" type="ORF">DFH08DRAFT_968335</name>
</gene>
<feature type="compositionally biased region" description="Acidic residues" evidence="1">
    <location>
        <begin position="78"/>
        <end position="92"/>
    </location>
</feature>
<dbReference type="Proteomes" id="UP001218218">
    <property type="component" value="Unassembled WGS sequence"/>
</dbReference>
<proteinExistence type="predicted"/>
<organism evidence="2 3">
    <name type="scientific">Mycena albidolilacea</name>
    <dbReference type="NCBI Taxonomy" id="1033008"/>
    <lineage>
        <taxon>Eukaryota</taxon>
        <taxon>Fungi</taxon>
        <taxon>Dikarya</taxon>
        <taxon>Basidiomycota</taxon>
        <taxon>Agaricomycotina</taxon>
        <taxon>Agaricomycetes</taxon>
        <taxon>Agaricomycetidae</taxon>
        <taxon>Agaricales</taxon>
        <taxon>Marasmiineae</taxon>
        <taxon>Mycenaceae</taxon>
        <taxon>Mycena</taxon>
    </lineage>
</organism>
<feature type="compositionally biased region" description="Low complexity" evidence="1">
    <location>
        <begin position="273"/>
        <end position="294"/>
    </location>
</feature>
<evidence type="ECO:0000313" key="3">
    <source>
        <dbReference type="Proteomes" id="UP001218218"/>
    </source>
</evidence>
<dbReference type="EMBL" id="JARIHO010000042">
    <property type="protein sequence ID" value="KAJ7326443.1"/>
    <property type="molecule type" value="Genomic_DNA"/>
</dbReference>
<feature type="region of interest" description="Disordered" evidence="1">
    <location>
        <begin position="222"/>
        <end position="294"/>
    </location>
</feature>
<sequence length="345" mass="36634">MCDVPFFANAGNYVGFKEHDKNPRKFWFLVLGHGLFTKKTDADAVAGSSKVLIFFTRNEAREKWAKYCLRRHTHGGDGEDGDGASASSDEDSASMRSVLPTLGRQTRVAGAAAHRTPLRTAPKATPPPKRESSRVSVPLPVVSPRPQSHAPVKIERVKKEFKLPLYRDDTPPMEMEMDAAPIGKATVGTTALKTGATLSRNANPATPPPAVFSSLVSSVSSISSTSSEGHSLRHPTASKSAVHAPPSPLRFLNRAPAASPQMGASAPLPPATRAPTAGSSASAAPRAHAAGSSAQPAFLYNETSRKLYKNVQKALQEMANGDSVQVVDYEDVSQYLSAGRRVGSV</sequence>
<protein>
    <submittedName>
        <fullName evidence="2">Uncharacterized protein</fullName>
    </submittedName>
</protein>
<evidence type="ECO:0000313" key="2">
    <source>
        <dbReference type="EMBL" id="KAJ7326443.1"/>
    </source>
</evidence>